<dbReference type="InterPro" id="IPR023214">
    <property type="entry name" value="HAD_sf"/>
</dbReference>
<reference evidence="4" key="1">
    <citation type="journal article" date="2008" name="BMC Genomics">
        <title>A conifer genomics resource of 200,000 spruce (Picea spp.) ESTs and 6,464 high-quality, sequence-finished full-length cDNAs for Sitka spruce (Picea sitchensis).</title>
        <authorList>
            <person name="Ralph S.G."/>
            <person name="Chun H.J."/>
            <person name="Kolosova N."/>
            <person name="Cooper D."/>
            <person name="Oddy C."/>
            <person name="Ritland C.E."/>
            <person name="Kirkpatrick R."/>
            <person name="Moore R."/>
            <person name="Barber S."/>
            <person name="Holt R.A."/>
            <person name="Jones S.J."/>
            <person name="Marra M.A."/>
            <person name="Douglas C.J."/>
            <person name="Ritland K."/>
            <person name="Bohlmann J."/>
        </authorList>
    </citation>
    <scope>NUCLEOTIDE SEQUENCE</scope>
    <source>
        <tissue evidence="4">Green portion of the leader tissue</tissue>
    </source>
</reference>
<proteinExistence type="evidence at transcript level"/>
<evidence type="ECO:0000256" key="2">
    <source>
        <dbReference type="ARBA" id="ARBA00022801"/>
    </source>
</evidence>
<keyword evidence="2" id="KW-0378">Hydrolase</keyword>
<dbReference type="SFLD" id="SFLDG01129">
    <property type="entry name" value="C1.5:_HAD__Beta-PGM__Phosphata"/>
    <property type="match status" value="1"/>
</dbReference>
<evidence type="ECO:0000256" key="3">
    <source>
        <dbReference type="ARBA" id="ARBA00022842"/>
    </source>
</evidence>
<dbReference type="SUPFAM" id="SSF56784">
    <property type="entry name" value="HAD-like"/>
    <property type="match status" value="1"/>
</dbReference>
<dbReference type="Gene3D" id="3.40.50.1000">
    <property type="entry name" value="HAD superfamily/HAD-like"/>
    <property type="match status" value="1"/>
</dbReference>
<dbReference type="GO" id="GO:0046380">
    <property type="term" value="P:N-acetylneuraminate biosynthetic process"/>
    <property type="evidence" value="ECO:0007669"/>
    <property type="project" value="TreeGrafter"/>
</dbReference>
<dbReference type="AlphaFoldDB" id="A9NPI1"/>
<keyword evidence="3" id="KW-0460">Magnesium</keyword>
<dbReference type="GO" id="GO:0050124">
    <property type="term" value="F:N-acylneuraminate-9-phosphatase activity"/>
    <property type="evidence" value="ECO:0007669"/>
    <property type="project" value="TreeGrafter"/>
</dbReference>
<dbReference type="PANTHER" id="PTHR46470:SF3">
    <property type="entry name" value="N-ACYLNEURAMINATE-9-PHOSPHATASE"/>
    <property type="match status" value="1"/>
</dbReference>
<accession>A9NPI1</accession>
<sequence length="249" mass="27871">MEPNEDEATEPETCIKAVFFDLDDTLVLTHAADRAAHMAVTELLNQRHPFLDQQVIIDTFVKGFITQPWDPNNQIDVTEWRAQIWCRALEAQGVNDIQLAREMQRCFDTTRMTSFQLSPGVEAMVKKILLNRIKVGIITNGHPKVQRAKLLACRADELFNTILVGGEEVHEKPHKSIFLKACELVGCTPEQSVMVGDNLKTDIQGGKNAGFLATVWVNVHGLNDPPIGAAKPTYTIRNICELPEVLPLY</sequence>
<dbReference type="OMA" id="LRYHYMM"/>
<dbReference type="Gene3D" id="1.20.120.710">
    <property type="entry name" value="Haloacid dehalogenase hydrolase-like domain"/>
    <property type="match status" value="1"/>
</dbReference>
<organism evidence="4">
    <name type="scientific">Picea sitchensis</name>
    <name type="common">Sitka spruce</name>
    <name type="synonym">Pinus sitchensis</name>
    <dbReference type="NCBI Taxonomy" id="3332"/>
    <lineage>
        <taxon>Eukaryota</taxon>
        <taxon>Viridiplantae</taxon>
        <taxon>Streptophyta</taxon>
        <taxon>Embryophyta</taxon>
        <taxon>Tracheophyta</taxon>
        <taxon>Spermatophyta</taxon>
        <taxon>Pinopsida</taxon>
        <taxon>Pinidae</taxon>
        <taxon>Conifers I</taxon>
        <taxon>Pinales</taxon>
        <taxon>Pinaceae</taxon>
        <taxon>Picea</taxon>
    </lineage>
</organism>
<dbReference type="InterPro" id="IPR036412">
    <property type="entry name" value="HAD-like_sf"/>
</dbReference>
<dbReference type="InterPro" id="IPR006439">
    <property type="entry name" value="HAD-SF_hydro_IA"/>
</dbReference>
<dbReference type="InterPro" id="IPR051400">
    <property type="entry name" value="HAD-like_hydrolase"/>
</dbReference>
<evidence type="ECO:0000313" key="4">
    <source>
        <dbReference type="EMBL" id="ABK22542.1"/>
    </source>
</evidence>
<comment type="cofactor">
    <cofactor evidence="1">
        <name>Mg(2+)</name>
        <dbReference type="ChEBI" id="CHEBI:18420"/>
    </cofactor>
</comment>
<evidence type="ECO:0008006" key="5">
    <source>
        <dbReference type="Google" id="ProtNLM"/>
    </source>
</evidence>
<dbReference type="NCBIfam" id="TIGR01549">
    <property type="entry name" value="HAD-SF-IA-v1"/>
    <property type="match status" value="1"/>
</dbReference>
<dbReference type="Pfam" id="PF00702">
    <property type="entry name" value="Hydrolase"/>
    <property type="match status" value="1"/>
</dbReference>
<name>A9NPI1_PICSI</name>
<protein>
    <recommendedName>
        <fullName evidence="5">N-acylneuraminate-9-phosphatase</fullName>
    </recommendedName>
</protein>
<dbReference type="SFLD" id="SFLDS00003">
    <property type="entry name" value="Haloacid_Dehalogenase"/>
    <property type="match status" value="1"/>
</dbReference>
<dbReference type="PANTHER" id="PTHR46470">
    <property type="entry name" value="N-ACYLNEURAMINATE-9-PHOSPHATASE"/>
    <property type="match status" value="1"/>
</dbReference>
<dbReference type="EMBL" id="EF083191">
    <property type="protein sequence ID" value="ABK22542.1"/>
    <property type="molecule type" value="mRNA"/>
</dbReference>
<evidence type="ECO:0000256" key="1">
    <source>
        <dbReference type="ARBA" id="ARBA00001946"/>
    </source>
</evidence>